<name>A0AAV5AAU8_9AGAM</name>
<dbReference type="PANTHER" id="PTHR31361:SF1">
    <property type="entry name" value="BETA-GLUCAN SYNTHESIS-ASSOCIATED PROTEIN KRE6-RELATED"/>
    <property type="match status" value="1"/>
</dbReference>
<dbReference type="Proteomes" id="UP001050691">
    <property type="component" value="Unassembled WGS sequence"/>
</dbReference>
<evidence type="ECO:0000256" key="6">
    <source>
        <dbReference type="ARBA" id="ARBA00023136"/>
    </source>
</evidence>
<comment type="caution">
    <text evidence="11">The sequence shown here is derived from an EMBL/GenBank/DDBJ whole genome shotgun (WGS) entry which is preliminary data.</text>
</comment>
<evidence type="ECO:0000256" key="1">
    <source>
        <dbReference type="ARBA" id="ARBA00004606"/>
    </source>
</evidence>
<dbReference type="SUPFAM" id="SSF49899">
    <property type="entry name" value="Concanavalin A-like lectins/glucanases"/>
    <property type="match status" value="1"/>
</dbReference>
<feature type="domain" description="GH16" evidence="10">
    <location>
        <begin position="97"/>
        <end position="361"/>
    </location>
</feature>
<sequence>MRLHLEYTFFIGKNPSIWANPNINQIDPDDYLHNPDPKRDRENDKGGNIFTARGLANIGCLVFLVVGLTTLFTLGAFNIGGVNASGQVPQFPNNLSLIDKHTPIEAYSKTSFEGVEMTLVFSDEFEVDGRSFYPGDDPYWEAADLNYWQTGDLEWYDPSAATTKDGKLVLTLSNTPEHNLSYTSGMITSWNKFCFTGGRIEVSVILPGSNKVPGLWPAVWTMGNLGRAGYGASLEGMWPYTYDSCDVGTLPNQTLNGQPEAATINGDPTKGNVLSWLQGQKLSSCTCKGEPHPGPIRPDGTFVGRGAPEIDVLEAQVNPVSDIGTVSQSCQWAPFDASYIWDNSSANIQINDPTITQLNPYKGGALQEATSGLSLTNASCYELNGACSTVYGYEYLPDRTKGYISWINNGQQAWTIQAAGMGPNPIVNISQRIIPEEPMVRP</sequence>
<evidence type="ECO:0000256" key="8">
    <source>
        <dbReference type="ARBA" id="ARBA00023316"/>
    </source>
</evidence>
<keyword evidence="8" id="KW-0961">Cell wall biogenesis/degradation</keyword>
<evidence type="ECO:0000256" key="4">
    <source>
        <dbReference type="ARBA" id="ARBA00022968"/>
    </source>
</evidence>
<evidence type="ECO:0000256" key="7">
    <source>
        <dbReference type="ARBA" id="ARBA00023180"/>
    </source>
</evidence>
<gene>
    <name evidence="11" type="ORF">Clacol_004266</name>
</gene>
<evidence type="ECO:0000313" key="12">
    <source>
        <dbReference type="Proteomes" id="UP001050691"/>
    </source>
</evidence>
<comment type="subcellular location">
    <subcellularLocation>
        <location evidence="1">Membrane</location>
        <topology evidence="1">Single-pass type II membrane protein</topology>
    </subcellularLocation>
</comment>
<dbReference type="PANTHER" id="PTHR31361">
    <property type="entry name" value="BETA-GLUCAN SYNTHESIS-ASSOCIATED PROTEIN KRE6-RELATED"/>
    <property type="match status" value="1"/>
</dbReference>
<dbReference type="InterPro" id="IPR000757">
    <property type="entry name" value="Beta-glucanase-like"/>
</dbReference>
<protein>
    <recommendedName>
        <fullName evidence="10">GH16 domain-containing protein</fullName>
    </recommendedName>
</protein>
<keyword evidence="5 9" id="KW-1133">Transmembrane helix</keyword>
<dbReference type="InterPro" id="IPR005629">
    <property type="entry name" value="Skn1/Kre6/Sbg1"/>
</dbReference>
<dbReference type="FunFam" id="2.60.120.200:FF:000135">
    <property type="entry name" value="Related to KRE6-glucan synthase subunit"/>
    <property type="match status" value="1"/>
</dbReference>
<organism evidence="11 12">
    <name type="scientific">Clathrus columnatus</name>
    <dbReference type="NCBI Taxonomy" id="1419009"/>
    <lineage>
        <taxon>Eukaryota</taxon>
        <taxon>Fungi</taxon>
        <taxon>Dikarya</taxon>
        <taxon>Basidiomycota</taxon>
        <taxon>Agaricomycotina</taxon>
        <taxon>Agaricomycetes</taxon>
        <taxon>Phallomycetidae</taxon>
        <taxon>Phallales</taxon>
        <taxon>Clathraceae</taxon>
        <taxon>Clathrus</taxon>
    </lineage>
</organism>
<feature type="transmembrane region" description="Helical" evidence="9">
    <location>
        <begin position="55"/>
        <end position="77"/>
    </location>
</feature>
<dbReference type="GO" id="GO:0005789">
    <property type="term" value="C:endoplasmic reticulum membrane"/>
    <property type="evidence" value="ECO:0007669"/>
    <property type="project" value="TreeGrafter"/>
</dbReference>
<evidence type="ECO:0000256" key="9">
    <source>
        <dbReference type="SAM" id="Phobius"/>
    </source>
</evidence>
<dbReference type="GO" id="GO:0015926">
    <property type="term" value="F:glucosidase activity"/>
    <property type="evidence" value="ECO:0007669"/>
    <property type="project" value="TreeGrafter"/>
</dbReference>
<dbReference type="GO" id="GO:0031505">
    <property type="term" value="P:fungal-type cell wall organization"/>
    <property type="evidence" value="ECO:0007669"/>
    <property type="project" value="TreeGrafter"/>
</dbReference>
<evidence type="ECO:0000256" key="3">
    <source>
        <dbReference type="ARBA" id="ARBA00022692"/>
    </source>
</evidence>
<evidence type="ECO:0000256" key="2">
    <source>
        <dbReference type="ARBA" id="ARBA00010962"/>
    </source>
</evidence>
<keyword evidence="7" id="KW-0325">Glycoprotein</keyword>
<evidence type="ECO:0000259" key="10">
    <source>
        <dbReference type="PROSITE" id="PS51762"/>
    </source>
</evidence>
<dbReference type="Pfam" id="PF03935">
    <property type="entry name" value="SKN1_KRE6_Sbg1"/>
    <property type="match status" value="1"/>
</dbReference>
<dbReference type="EMBL" id="BPWL01000004">
    <property type="protein sequence ID" value="GJJ10040.1"/>
    <property type="molecule type" value="Genomic_DNA"/>
</dbReference>
<proteinExistence type="inferred from homology"/>
<keyword evidence="6 9" id="KW-0472">Membrane</keyword>
<keyword evidence="3 9" id="KW-0812">Transmembrane</keyword>
<dbReference type="AlphaFoldDB" id="A0AAV5AAU8"/>
<accession>A0AAV5AAU8</accession>
<evidence type="ECO:0000313" key="11">
    <source>
        <dbReference type="EMBL" id="GJJ10040.1"/>
    </source>
</evidence>
<keyword evidence="4" id="KW-0735">Signal-anchor</keyword>
<dbReference type="Gene3D" id="2.60.120.200">
    <property type="match status" value="1"/>
</dbReference>
<dbReference type="GO" id="GO:0006078">
    <property type="term" value="P:(1-&gt;6)-beta-D-glucan biosynthetic process"/>
    <property type="evidence" value="ECO:0007669"/>
    <property type="project" value="TreeGrafter"/>
</dbReference>
<evidence type="ECO:0000256" key="5">
    <source>
        <dbReference type="ARBA" id="ARBA00022989"/>
    </source>
</evidence>
<comment type="similarity">
    <text evidence="2">Belongs to the SKN1/KRE6 family.</text>
</comment>
<dbReference type="PROSITE" id="PS51762">
    <property type="entry name" value="GH16_2"/>
    <property type="match status" value="1"/>
</dbReference>
<dbReference type="InterPro" id="IPR013320">
    <property type="entry name" value="ConA-like_dom_sf"/>
</dbReference>
<dbReference type="GO" id="GO:0005886">
    <property type="term" value="C:plasma membrane"/>
    <property type="evidence" value="ECO:0007669"/>
    <property type="project" value="TreeGrafter"/>
</dbReference>
<reference evidence="11" key="1">
    <citation type="submission" date="2021-10" db="EMBL/GenBank/DDBJ databases">
        <title>De novo Genome Assembly of Clathrus columnatus (Basidiomycota, Fungi) Using Illumina and Nanopore Sequence Data.</title>
        <authorList>
            <person name="Ogiso-Tanaka E."/>
            <person name="Itagaki H."/>
            <person name="Hosoya T."/>
            <person name="Hosaka K."/>
        </authorList>
    </citation>
    <scope>NUCLEOTIDE SEQUENCE</scope>
    <source>
        <strain evidence="11">MO-923</strain>
    </source>
</reference>
<keyword evidence="12" id="KW-1185">Reference proteome</keyword>